<feature type="domain" description="Response regulatory" evidence="2">
    <location>
        <begin position="2"/>
        <end position="115"/>
    </location>
</feature>
<sequence>MNVVIIEDEDRTAHQLERMLKKYDPRVQVLTQLPSVKEAVDWFSGNPQPDLAFMDIHLEDGLAFRIFEQLDLTLPVIFTTAYDEYVLKAFKVNSIDYLLKPVDYDELVAALTKFKSIRSEPALPNLNALLQFMQQPQPSGFKERFMVSIGTKIHSVEVSDSAYFYSEDKATFLVTKGGQLLPLEYSLDQVAGLLNPTHFFRVNRQFIVARTAILSINAYSAGKLKLDLRPTARQEVFVSMSRVSEFKDWLGR</sequence>
<dbReference type="InterPro" id="IPR007492">
    <property type="entry name" value="LytTR_DNA-bd_dom"/>
</dbReference>
<dbReference type="Pfam" id="PF00072">
    <property type="entry name" value="Response_reg"/>
    <property type="match status" value="1"/>
</dbReference>
<feature type="domain" description="HTH LytTR-type" evidence="3">
    <location>
        <begin position="145"/>
        <end position="252"/>
    </location>
</feature>
<dbReference type="SUPFAM" id="SSF52172">
    <property type="entry name" value="CheY-like"/>
    <property type="match status" value="1"/>
</dbReference>
<evidence type="ECO:0000313" key="5">
    <source>
        <dbReference type="Proteomes" id="UP001202180"/>
    </source>
</evidence>
<comment type="caution">
    <text evidence="4">The sequence shown here is derived from an EMBL/GenBank/DDBJ whole genome shotgun (WGS) entry which is preliminary data.</text>
</comment>
<dbReference type="InterPro" id="IPR011006">
    <property type="entry name" value="CheY-like_superfamily"/>
</dbReference>
<keyword evidence="5" id="KW-1185">Reference proteome</keyword>
<dbReference type="GO" id="GO:0003677">
    <property type="term" value="F:DNA binding"/>
    <property type="evidence" value="ECO:0007669"/>
    <property type="project" value="UniProtKB-KW"/>
</dbReference>
<dbReference type="SMART" id="SM00448">
    <property type="entry name" value="REC"/>
    <property type="match status" value="1"/>
</dbReference>
<evidence type="ECO:0000259" key="2">
    <source>
        <dbReference type="PROSITE" id="PS50110"/>
    </source>
</evidence>
<reference evidence="4 5" key="1">
    <citation type="submission" date="2022-04" db="EMBL/GenBank/DDBJ databases">
        <title>Spirosoma sp. strain RP8 genome sequencing and assembly.</title>
        <authorList>
            <person name="Jung Y."/>
        </authorList>
    </citation>
    <scope>NUCLEOTIDE SEQUENCE [LARGE SCALE GENOMIC DNA]</scope>
    <source>
        <strain evidence="4 5">RP8</strain>
    </source>
</reference>
<accession>A0ABT0HTN3</accession>
<keyword evidence="1" id="KW-0597">Phosphoprotein</keyword>
<feature type="modified residue" description="4-aspartylphosphate" evidence="1">
    <location>
        <position position="55"/>
    </location>
</feature>
<dbReference type="InterPro" id="IPR001789">
    <property type="entry name" value="Sig_transdc_resp-reg_receiver"/>
</dbReference>
<protein>
    <submittedName>
        <fullName evidence="4">LytTR family DNA-binding domain-containing protein</fullName>
    </submittedName>
</protein>
<organism evidence="4 5">
    <name type="scientific">Spirosoma liriopis</name>
    <dbReference type="NCBI Taxonomy" id="2937440"/>
    <lineage>
        <taxon>Bacteria</taxon>
        <taxon>Pseudomonadati</taxon>
        <taxon>Bacteroidota</taxon>
        <taxon>Cytophagia</taxon>
        <taxon>Cytophagales</taxon>
        <taxon>Cytophagaceae</taxon>
        <taxon>Spirosoma</taxon>
    </lineage>
</organism>
<dbReference type="Gene3D" id="3.40.50.2300">
    <property type="match status" value="1"/>
</dbReference>
<keyword evidence="4" id="KW-0238">DNA-binding</keyword>
<dbReference type="InterPro" id="IPR046947">
    <property type="entry name" value="LytR-like"/>
</dbReference>
<evidence type="ECO:0000259" key="3">
    <source>
        <dbReference type="PROSITE" id="PS50930"/>
    </source>
</evidence>
<dbReference type="RefSeq" id="WP_248479656.1">
    <property type="nucleotide sequence ID" value="NZ_JALPRF010000005.1"/>
</dbReference>
<dbReference type="Proteomes" id="UP001202180">
    <property type="component" value="Unassembled WGS sequence"/>
</dbReference>
<gene>
    <name evidence="4" type="ORF">M0L20_24265</name>
</gene>
<dbReference type="EMBL" id="JALPRF010000005">
    <property type="protein sequence ID" value="MCK8495008.1"/>
    <property type="molecule type" value="Genomic_DNA"/>
</dbReference>
<name>A0ABT0HTN3_9BACT</name>
<dbReference type="PANTHER" id="PTHR37299">
    <property type="entry name" value="TRANSCRIPTIONAL REGULATOR-RELATED"/>
    <property type="match status" value="1"/>
</dbReference>
<dbReference type="PROSITE" id="PS50110">
    <property type="entry name" value="RESPONSE_REGULATORY"/>
    <property type="match status" value="1"/>
</dbReference>
<dbReference type="Pfam" id="PF04397">
    <property type="entry name" value="LytTR"/>
    <property type="match status" value="1"/>
</dbReference>
<dbReference type="Gene3D" id="2.40.50.1020">
    <property type="entry name" value="LytTr DNA-binding domain"/>
    <property type="match status" value="1"/>
</dbReference>
<dbReference type="PANTHER" id="PTHR37299:SF1">
    <property type="entry name" value="STAGE 0 SPORULATION PROTEIN A HOMOLOG"/>
    <property type="match status" value="1"/>
</dbReference>
<dbReference type="PROSITE" id="PS50930">
    <property type="entry name" value="HTH_LYTTR"/>
    <property type="match status" value="1"/>
</dbReference>
<evidence type="ECO:0000313" key="4">
    <source>
        <dbReference type="EMBL" id="MCK8495008.1"/>
    </source>
</evidence>
<dbReference type="SMART" id="SM00850">
    <property type="entry name" value="LytTR"/>
    <property type="match status" value="1"/>
</dbReference>
<proteinExistence type="predicted"/>
<evidence type="ECO:0000256" key="1">
    <source>
        <dbReference type="PROSITE-ProRule" id="PRU00169"/>
    </source>
</evidence>